<proteinExistence type="predicted"/>
<name>A0AAV7LJM8_PLEWA</name>
<sequence length="102" mass="11091">MALGYCLVRTLCECLDCWDAWDGLLHPPCASGMGHLPAVIASSWVSASSILALGLPLDAFGRPESTVNISLRRVHELPKSLRILKESPVNLARRCSNAVYKT</sequence>
<dbReference type="AlphaFoldDB" id="A0AAV7LJM8"/>
<evidence type="ECO:0000313" key="2">
    <source>
        <dbReference type="Proteomes" id="UP001066276"/>
    </source>
</evidence>
<keyword evidence="2" id="KW-1185">Reference proteome</keyword>
<protein>
    <submittedName>
        <fullName evidence="1">Uncharacterized protein</fullName>
    </submittedName>
</protein>
<accession>A0AAV7LJM8</accession>
<dbReference type="EMBL" id="JANPWB010000015">
    <property type="protein sequence ID" value="KAJ1090572.1"/>
    <property type="molecule type" value="Genomic_DNA"/>
</dbReference>
<dbReference type="Proteomes" id="UP001066276">
    <property type="component" value="Chromosome 11"/>
</dbReference>
<evidence type="ECO:0000313" key="1">
    <source>
        <dbReference type="EMBL" id="KAJ1090572.1"/>
    </source>
</evidence>
<organism evidence="1 2">
    <name type="scientific">Pleurodeles waltl</name>
    <name type="common">Iberian ribbed newt</name>
    <dbReference type="NCBI Taxonomy" id="8319"/>
    <lineage>
        <taxon>Eukaryota</taxon>
        <taxon>Metazoa</taxon>
        <taxon>Chordata</taxon>
        <taxon>Craniata</taxon>
        <taxon>Vertebrata</taxon>
        <taxon>Euteleostomi</taxon>
        <taxon>Amphibia</taxon>
        <taxon>Batrachia</taxon>
        <taxon>Caudata</taxon>
        <taxon>Salamandroidea</taxon>
        <taxon>Salamandridae</taxon>
        <taxon>Pleurodelinae</taxon>
        <taxon>Pleurodeles</taxon>
    </lineage>
</organism>
<reference evidence="1" key="1">
    <citation type="journal article" date="2022" name="bioRxiv">
        <title>Sequencing and chromosome-scale assembly of the giantPleurodeles waltlgenome.</title>
        <authorList>
            <person name="Brown T."/>
            <person name="Elewa A."/>
            <person name="Iarovenko S."/>
            <person name="Subramanian E."/>
            <person name="Araus A.J."/>
            <person name="Petzold A."/>
            <person name="Susuki M."/>
            <person name="Suzuki K.-i.T."/>
            <person name="Hayashi T."/>
            <person name="Toyoda A."/>
            <person name="Oliveira C."/>
            <person name="Osipova E."/>
            <person name="Leigh N.D."/>
            <person name="Simon A."/>
            <person name="Yun M.H."/>
        </authorList>
    </citation>
    <scope>NUCLEOTIDE SEQUENCE</scope>
    <source>
        <strain evidence="1">20211129_DDA</strain>
        <tissue evidence="1">Liver</tissue>
    </source>
</reference>
<comment type="caution">
    <text evidence="1">The sequence shown here is derived from an EMBL/GenBank/DDBJ whole genome shotgun (WGS) entry which is preliminary data.</text>
</comment>
<gene>
    <name evidence="1" type="ORF">NDU88_003702</name>
</gene>